<keyword evidence="2" id="KW-0812">Transmembrane</keyword>
<dbReference type="RefSeq" id="WP_315910040.1">
    <property type="nucleotide sequence ID" value="NZ_JAOPKC010000024.1"/>
</dbReference>
<sequence>MDLPPPVRSVLDALPSLRTVVVGAAVSLGVIALLVTVLVATGVLAQPTVESVDSEWGEATNDTTQIETQARVDNPNPIGTPGVVSIEYTASLNDVVLAEGKKSGIGLSPGENTIEFAATMDNDRIADWWVTHVNGDERSTLTIEPTVSGPGVSQSLPEQTSAVETDLLSSFESSEEDTVTVDGEPLLVLGDRDASWGEATDETTPLTLTAELENAHEQPVTLSGVEYVVTMNNVTLGEGQTTEGVDLAPGDSDTLTVDAALETDAFADWWPTHVRNGETSRMRVELYGLVEQNGNQSRVPVRLYQQRLEFETDLLGDGGTDVEALPSLRDPVTVPTVEEADRDWGTITDETAEIVTTATLNDTGDVDRLRNVTTLTVGQVSAINDVTVLEEQTTRQLPNDDSMTVTGEMDNDRFVDWWPRHINGGERSTVEARAGATIDVGITRFQRPLVDQSDEFETDILGPVGDGDAQTITVANETLLTLADRTASWEVADAETTPFSVETTVESAHDRPVSFTGVEYLVTMNNVTVAEGIDDELRIDPGESAQLEVTVPMDTPRLADWWATHLRGGEQSNVSVQLHGLVERDGERERVPVALVSERFGLTTDLLGGSNTTIETFPVEQPDVEQPTVEGIEREWGAVTDETTEVHADVTVENSNTDPEINDFVRLTTTAETSINDVFVGSGSSETTPSAGSNELRVTSELDNSKVPAWWARHLNRGETSTTVTTTTTTVDVGFTTVDVPTPDANSTTETDLLADLNTDEPQPVGTGDRQYFVAEWTEAEWGRATPQEAPLDARSALRNEQPVPITVQEINYDVSIGGVTLANDSQQDGTTIQPGESEVVGLTVDLDNSRMDEWWVSHIRNDEQSTLVVDVTATIEVNGEPRTVPLSIFSTNETVETDLLG</sequence>
<feature type="domain" description="Water stress and hypersensitive response" evidence="3">
    <location>
        <begin position="629"/>
        <end position="748"/>
    </location>
</feature>
<evidence type="ECO:0000313" key="4">
    <source>
        <dbReference type="EMBL" id="MCU4719294.1"/>
    </source>
</evidence>
<dbReference type="InterPro" id="IPR013990">
    <property type="entry name" value="WHy-dom"/>
</dbReference>
<comment type="caution">
    <text evidence="5">The sequence shown here is derived from an EMBL/GenBank/DDBJ whole genome shotgun (WGS) entry which is preliminary data.</text>
</comment>
<dbReference type="AlphaFoldDB" id="A0AAE3IEC5"/>
<dbReference type="GO" id="GO:0009269">
    <property type="term" value="P:response to desiccation"/>
    <property type="evidence" value="ECO:0007669"/>
    <property type="project" value="InterPro"/>
</dbReference>
<feature type="compositionally biased region" description="Polar residues" evidence="1">
    <location>
        <begin position="679"/>
        <end position="697"/>
    </location>
</feature>
<name>A0AAE3IEC5_9EURY</name>
<feature type="domain" description="Water stress and hypersensitive response" evidence="3">
    <location>
        <begin position="337"/>
        <end position="455"/>
    </location>
</feature>
<dbReference type="SMART" id="SM00769">
    <property type="entry name" value="WHy"/>
    <property type="match status" value="6"/>
</dbReference>
<reference evidence="5" key="1">
    <citation type="submission" date="2023-02" db="EMBL/GenBank/DDBJ databases">
        <title>Enrichment on poylsaccharides allowed isolation of novel metabolic and taxonomic groups of Haloarchaea.</title>
        <authorList>
            <person name="Sorokin D.Y."/>
            <person name="Elcheninov A.G."/>
            <person name="Khizhniak T.V."/>
            <person name="Kolganova T.V."/>
            <person name="Kublanov I.V."/>
        </authorList>
    </citation>
    <scope>NUCLEOTIDE SEQUENCE</scope>
    <source>
        <strain evidence="4 6">HArc-curdl5-1</strain>
        <strain evidence="5">HArc-curdl7</strain>
    </source>
</reference>
<keyword evidence="2" id="KW-0472">Membrane</keyword>
<evidence type="ECO:0000259" key="3">
    <source>
        <dbReference type="SMART" id="SM00769"/>
    </source>
</evidence>
<feature type="domain" description="Water stress and hypersensitive response" evidence="3">
    <location>
        <begin position="775"/>
        <end position="896"/>
    </location>
</feature>
<keyword evidence="6" id="KW-1185">Reference proteome</keyword>
<keyword evidence="2" id="KW-1133">Transmembrane helix</keyword>
<dbReference type="Proteomes" id="UP001208186">
    <property type="component" value="Unassembled WGS sequence"/>
</dbReference>
<dbReference type="InterPro" id="IPR004864">
    <property type="entry name" value="LEA_2"/>
</dbReference>
<organism evidence="5 7">
    <name type="scientific">Halapricum hydrolyticum</name>
    <dbReference type="NCBI Taxonomy" id="2979991"/>
    <lineage>
        <taxon>Archaea</taxon>
        <taxon>Methanobacteriati</taxon>
        <taxon>Methanobacteriota</taxon>
        <taxon>Stenosarchaea group</taxon>
        <taxon>Halobacteria</taxon>
        <taxon>Halobacteriales</taxon>
        <taxon>Haloarculaceae</taxon>
        <taxon>Halapricum</taxon>
    </lineage>
</organism>
<evidence type="ECO:0000256" key="2">
    <source>
        <dbReference type="SAM" id="Phobius"/>
    </source>
</evidence>
<proteinExistence type="predicted"/>
<protein>
    <submittedName>
        <fullName evidence="5">LEA type 2 family protein</fullName>
    </submittedName>
</protein>
<accession>A0AAE3IEC5</accession>
<dbReference type="EMBL" id="JAOPKC010000024">
    <property type="protein sequence ID" value="MCU4719294.1"/>
    <property type="molecule type" value="Genomic_DNA"/>
</dbReference>
<dbReference type="SUPFAM" id="SSF117070">
    <property type="entry name" value="LEA14-like"/>
    <property type="match status" value="3"/>
</dbReference>
<evidence type="ECO:0000313" key="7">
    <source>
        <dbReference type="Proteomes" id="UP001209746"/>
    </source>
</evidence>
<dbReference type="Gene3D" id="2.60.40.10">
    <property type="entry name" value="Immunoglobulins"/>
    <property type="match status" value="6"/>
</dbReference>
<feature type="domain" description="Water stress and hypersensitive response" evidence="3">
    <location>
        <begin position="49"/>
        <end position="165"/>
    </location>
</feature>
<dbReference type="InterPro" id="IPR013783">
    <property type="entry name" value="Ig-like_fold"/>
</dbReference>
<dbReference type="Pfam" id="PF03168">
    <property type="entry name" value="LEA_2"/>
    <property type="match status" value="1"/>
</dbReference>
<dbReference type="Proteomes" id="UP001209746">
    <property type="component" value="Unassembled WGS sequence"/>
</dbReference>
<feature type="domain" description="Water stress and hypersensitive response" evidence="3">
    <location>
        <begin position="189"/>
        <end position="307"/>
    </location>
</feature>
<dbReference type="EMBL" id="JAOPKD010000021">
    <property type="protein sequence ID" value="MCU4728169.1"/>
    <property type="molecule type" value="Genomic_DNA"/>
</dbReference>
<evidence type="ECO:0000256" key="1">
    <source>
        <dbReference type="SAM" id="MobiDB-lite"/>
    </source>
</evidence>
<feature type="region of interest" description="Disordered" evidence="1">
    <location>
        <begin position="679"/>
        <end position="698"/>
    </location>
</feature>
<gene>
    <name evidence="5" type="ORF">OB914_14530</name>
    <name evidence="4" type="ORF">OB916_14680</name>
</gene>
<evidence type="ECO:0000313" key="5">
    <source>
        <dbReference type="EMBL" id="MCU4728169.1"/>
    </source>
</evidence>
<feature type="domain" description="Water stress and hypersensitive response" evidence="3">
    <location>
        <begin position="489"/>
        <end position="600"/>
    </location>
</feature>
<feature type="transmembrane region" description="Helical" evidence="2">
    <location>
        <begin position="20"/>
        <end position="45"/>
    </location>
</feature>
<evidence type="ECO:0000313" key="6">
    <source>
        <dbReference type="Proteomes" id="UP001208186"/>
    </source>
</evidence>